<evidence type="ECO:0000256" key="2">
    <source>
        <dbReference type="ARBA" id="ARBA00022747"/>
    </source>
</evidence>
<dbReference type="GeneID" id="58726289"/>
<keyword evidence="5" id="KW-0255">Endonuclease</keyword>
<gene>
    <name evidence="5" type="ORF">GNE12_15680</name>
</gene>
<proteinExistence type="inferred from homology"/>
<name>A0ABR6SAB3_ANAVA</name>
<keyword evidence="2" id="KW-0680">Restriction system</keyword>
<dbReference type="RefSeq" id="WP_011320216.1">
    <property type="nucleotide sequence ID" value="NZ_JACKZP010000059.1"/>
</dbReference>
<dbReference type="GO" id="GO:0004519">
    <property type="term" value="F:endonuclease activity"/>
    <property type="evidence" value="ECO:0007669"/>
    <property type="project" value="UniProtKB-KW"/>
</dbReference>
<dbReference type="SUPFAM" id="SSF116734">
    <property type="entry name" value="DNA methylase specificity domain"/>
    <property type="match status" value="2"/>
</dbReference>
<dbReference type="InterPro" id="IPR000055">
    <property type="entry name" value="Restrct_endonuc_typeI_TRD"/>
</dbReference>
<comment type="caution">
    <text evidence="5">The sequence shown here is derived from an EMBL/GenBank/DDBJ whole genome shotgun (WGS) entry which is preliminary data.</text>
</comment>
<feature type="domain" description="Type I restriction modification DNA specificity" evidence="4">
    <location>
        <begin position="7"/>
        <end position="189"/>
    </location>
</feature>
<keyword evidence="5" id="KW-0378">Hydrolase</keyword>
<evidence type="ECO:0000313" key="5">
    <source>
        <dbReference type="EMBL" id="MBC1303352.1"/>
    </source>
</evidence>
<feature type="domain" description="Type I restriction modification DNA specificity" evidence="4">
    <location>
        <begin position="218"/>
        <end position="370"/>
    </location>
</feature>
<comment type="similarity">
    <text evidence="1">Belongs to the type-I restriction system S methylase family.</text>
</comment>
<dbReference type="Pfam" id="PF01420">
    <property type="entry name" value="Methylase_S"/>
    <property type="match status" value="2"/>
</dbReference>
<sequence>MNCIELSLADTCEFINGGAWSDKEYVEAGIPVVKVTNMVDGTIETNNLSYLPLSSSDKYKKHLLFVNDLVVTTVGSHPTQPGSVVGRTSVVPQHFDGAFLNQNAVCIRVKCKNLISPKFLIYISKTILFKHHIESRARGSANQVRMALGELKKFTFKFPPLPVQKKIAAILSAYDDLIENNNRRIAILEKMAEEIYREWFVRLRFPGHEQVKFNKGIPESWERKRFDEFCLLQRGYDLPDTQVIPGQYPVIASTSIKTYHNQFKVNPPVITTGRSGSLGIILFINSQAWPLNTTLFVKNFYGNSPYLIYYTLKFLKLENFNSGAGVPTLNRNHLGGLYMSVPPKSLQNNFNDKIAILFKQKELLSKSKNALIEIRDRLLTRLISGKLSVEDLDIQFPPSMTEELK</sequence>
<dbReference type="Gene3D" id="3.90.220.20">
    <property type="entry name" value="DNA methylase specificity domains"/>
    <property type="match status" value="2"/>
</dbReference>
<keyword evidence="5" id="KW-0540">Nuclease</keyword>
<evidence type="ECO:0000256" key="3">
    <source>
        <dbReference type="ARBA" id="ARBA00023125"/>
    </source>
</evidence>
<dbReference type="EMBL" id="JACKZP010000059">
    <property type="protein sequence ID" value="MBC1303352.1"/>
    <property type="molecule type" value="Genomic_DNA"/>
</dbReference>
<organism evidence="5 6">
    <name type="scientific">Trichormus variabilis N2B</name>
    <dbReference type="NCBI Taxonomy" id="2681315"/>
    <lineage>
        <taxon>Bacteria</taxon>
        <taxon>Bacillati</taxon>
        <taxon>Cyanobacteriota</taxon>
        <taxon>Cyanophyceae</taxon>
        <taxon>Nostocales</taxon>
        <taxon>Nostocaceae</taxon>
        <taxon>Trichormus</taxon>
    </lineage>
</organism>
<dbReference type="PANTHER" id="PTHR30408">
    <property type="entry name" value="TYPE-1 RESTRICTION ENZYME ECOKI SPECIFICITY PROTEIN"/>
    <property type="match status" value="1"/>
</dbReference>
<dbReference type="InterPro" id="IPR044946">
    <property type="entry name" value="Restrct_endonuc_typeI_TRD_sf"/>
</dbReference>
<evidence type="ECO:0000259" key="4">
    <source>
        <dbReference type="Pfam" id="PF01420"/>
    </source>
</evidence>
<dbReference type="InterPro" id="IPR052021">
    <property type="entry name" value="Type-I_RS_S_subunit"/>
</dbReference>
<accession>A0ABR6SAB3</accession>
<dbReference type="CDD" id="cd17512">
    <property type="entry name" value="RMtype1_S_BceB55ORF5615P-TRD2-CR2_like"/>
    <property type="match status" value="1"/>
</dbReference>
<reference evidence="5 6" key="1">
    <citation type="submission" date="2019-11" db="EMBL/GenBank/DDBJ databases">
        <title>Comparison of genomes from free-living endosymbiotic cyanobacteria isolated from Azolla.</title>
        <authorList>
            <person name="Thiel T."/>
            <person name="Pratte B."/>
        </authorList>
    </citation>
    <scope>NUCLEOTIDE SEQUENCE [LARGE SCALE GENOMIC DNA]</scope>
    <source>
        <strain evidence="5 6">N2B</strain>
    </source>
</reference>
<dbReference type="Proteomes" id="UP000570851">
    <property type="component" value="Unassembled WGS sequence"/>
</dbReference>
<protein>
    <submittedName>
        <fullName evidence="5">Restriction endonuclease subunit S</fullName>
    </submittedName>
</protein>
<evidence type="ECO:0000256" key="1">
    <source>
        <dbReference type="ARBA" id="ARBA00010923"/>
    </source>
</evidence>
<keyword evidence="6" id="KW-1185">Reference proteome</keyword>
<keyword evidence="3" id="KW-0238">DNA-binding</keyword>
<dbReference type="CDD" id="cd17267">
    <property type="entry name" value="RMtype1_S_EcoAO83I-TRD1-CR1_like"/>
    <property type="match status" value="1"/>
</dbReference>
<evidence type="ECO:0000313" key="6">
    <source>
        <dbReference type="Proteomes" id="UP000570851"/>
    </source>
</evidence>
<dbReference type="PANTHER" id="PTHR30408:SF13">
    <property type="entry name" value="TYPE I RESTRICTION ENZYME HINDI SPECIFICITY SUBUNIT"/>
    <property type="match status" value="1"/>
</dbReference>